<keyword evidence="2" id="KW-1185">Reference proteome</keyword>
<dbReference type="Proteomes" id="UP001479933">
    <property type="component" value="Chromosome"/>
</dbReference>
<accession>A0ABZ2U267</accession>
<reference evidence="1 2" key="1">
    <citation type="journal article" date="2023" name="Virus Evol.">
        <title>Computational host range prediction-The good, the bad, and the ugly.</title>
        <authorList>
            <person name="Howell A.A."/>
            <person name="Versoza C.J."/>
            <person name="Pfeifer S.P."/>
        </authorList>
    </citation>
    <scope>NUCLEOTIDE SEQUENCE [LARGE SCALE GENOMIC DNA]</scope>
    <source>
        <strain evidence="1 2">1610/1b</strain>
    </source>
</reference>
<sequence>MSVWQAAFGVEPAEPAPVGADRWARAVDLGARGRAAAARAIVADLLRDPRVPDEIRALACATRASLTRQAGGHALARADDGAGVRAATGLHGRWGVAARLDALIGLAADGLGIGAFSASATLLDRAAAEMADAPAAIAQDWLCVGRPRLRLAWVRTELALYSGAPGADRCAAEAMELAAAAPSSRHRIKTDLIAAAASAAAGDVAHAATEAERLSDACRAAGLLPLEWAAHTMLAGLRPGPTASSVADRLRGDMVTLGMAFEPLPGTTATDRYA</sequence>
<proteinExistence type="predicted"/>
<dbReference type="EMBL" id="CP136137">
    <property type="protein sequence ID" value="WYY07703.1"/>
    <property type="molecule type" value="Genomic_DNA"/>
</dbReference>
<protein>
    <submittedName>
        <fullName evidence="1">Uncharacterized protein</fullName>
    </submittedName>
</protein>
<gene>
    <name evidence="1" type="ORF">RVF87_01035</name>
</gene>
<organism evidence="1 2">
    <name type="scientific">Gordonia hydrophobica</name>
    <dbReference type="NCBI Taxonomy" id="40516"/>
    <lineage>
        <taxon>Bacteria</taxon>
        <taxon>Bacillati</taxon>
        <taxon>Actinomycetota</taxon>
        <taxon>Actinomycetes</taxon>
        <taxon>Mycobacteriales</taxon>
        <taxon>Gordoniaceae</taxon>
        <taxon>Gordonia</taxon>
    </lineage>
</organism>
<dbReference type="RefSeq" id="WP_066166052.1">
    <property type="nucleotide sequence ID" value="NZ_CP136137.1"/>
</dbReference>
<name>A0ABZ2U267_9ACTN</name>
<evidence type="ECO:0000313" key="1">
    <source>
        <dbReference type="EMBL" id="WYY07703.1"/>
    </source>
</evidence>
<evidence type="ECO:0000313" key="2">
    <source>
        <dbReference type="Proteomes" id="UP001479933"/>
    </source>
</evidence>